<feature type="region of interest" description="Disordered" evidence="1">
    <location>
        <begin position="34"/>
        <end position="59"/>
    </location>
</feature>
<name>A0ABQ4PWD4_9PROT</name>
<reference evidence="2" key="1">
    <citation type="submission" date="2021-05" db="EMBL/GenBank/DDBJ databases">
        <authorList>
            <person name="Tanabe Y."/>
        </authorList>
    </citation>
    <scope>NUCLEOTIDE SEQUENCE</scope>
    <source>
        <strain evidence="2">BOTRYCO-1</strain>
    </source>
</reference>
<gene>
    <name evidence="2" type="ORF">PsB1_1454</name>
</gene>
<evidence type="ECO:0000256" key="1">
    <source>
        <dbReference type="SAM" id="MobiDB-lite"/>
    </source>
</evidence>
<keyword evidence="3" id="KW-1185">Reference proteome</keyword>
<protein>
    <submittedName>
        <fullName evidence="2">Uncharacterized protein</fullName>
    </submittedName>
</protein>
<reference evidence="2" key="2">
    <citation type="journal article" date="2023" name="ISME Commun">
        <title>Characterization of a bloom-associated alphaproteobacterial lineage, 'Candidatus Phycosocius': insights into freshwater algal-bacterial interactions.</title>
        <authorList>
            <person name="Tanabe Y."/>
            <person name="Yamaguchi H."/>
            <person name="Yoshida M."/>
            <person name="Kai A."/>
            <person name="Okazaki Y."/>
        </authorList>
    </citation>
    <scope>NUCLEOTIDE SEQUENCE</scope>
    <source>
        <strain evidence="2">BOTRYCO-1</strain>
    </source>
</reference>
<evidence type="ECO:0000313" key="3">
    <source>
        <dbReference type="Proteomes" id="UP001161064"/>
    </source>
</evidence>
<organism evidence="2 3">
    <name type="scientific">Candidatus Phycosocius spiralis</name>
    <dbReference type="NCBI Taxonomy" id="2815099"/>
    <lineage>
        <taxon>Bacteria</taxon>
        <taxon>Pseudomonadati</taxon>
        <taxon>Pseudomonadota</taxon>
        <taxon>Alphaproteobacteria</taxon>
        <taxon>Caulobacterales</taxon>
        <taxon>Caulobacterales incertae sedis</taxon>
        <taxon>Candidatus Phycosocius</taxon>
    </lineage>
</organism>
<proteinExistence type="predicted"/>
<dbReference type="Proteomes" id="UP001161064">
    <property type="component" value="Unassembled WGS sequence"/>
</dbReference>
<accession>A0ABQ4PWD4</accession>
<comment type="caution">
    <text evidence="2">The sequence shown here is derived from an EMBL/GenBank/DDBJ whole genome shotgun (WGS) entry which is preliminary data.</text>
</comment>
<sequence>MSGKARNRLDVYSYRLKPNPFTHIIEQIGVIAGESFQNPPSGRDKPASKLNVRTSMGRT</sequence>
<dbReference type="EMBL" id="BPFZ01000008">
    <property type="protein sequence ID" value="GIU67300.1"/>
    <property type="molecule type" value="Genomic_DNA"/>
</dbReference>
<evidence type="ECO:0000313" key="2">
    <source>
        <dbReference type="EMBL" id="GIU67300.1"/>
    </source>
</evidence>